<dbReference type="EC" id="3.1.26.4" evidence="3"/>
<dbReference type="Proteomes" id="UP001295740">
    <property type="component" value="Unassembled WGS sequence"/>
</dbReference>
<dbReference type="GO" id="GO:0003676">
    <property type="term" value="F:nucleic acid binding"/>
    <property type="evidence" value="ECO:0007669"/>
    <property type="project" value="InterPro"/>
</dbReference>
<dbReference type="CDD" id="cd13934">
    <property type="entry name" value="RNase_H_Dikarya_like"/>
    <property type="match status" value="1"/>
</dbReference>
<proteinExistence type="inferred from homology"/>
<organism evidence="9 10">
    <name type="scientific">Anthostomella pinea</name>
    <dbReference type="NCBI Taxonomy" id="933095"/>
    <lineage>
        <taxon>Eukaryota</taxon>
        <taxon>Fungi</taxon>
        <taxon>Dikarya</taxon>
        <taxon>Ascomycota</taxon>
        <taxon>Pezizomycotina</taxon>
        <taxon>Sordariomycetes</taxon>
        <taxon>Xylariomycetidae</taxon>
        <taxon>Xylariales</taxon>
        <taxon>Xylariaceae</taxon>
        <taxon>Anthostomella</taxon>
    </lineage>
</organism>
<evidence type="ECO:0000259" key="8">
    <source>
        <dbReference type="PROSITE" id="PS50879"/>
    </source>
</evidence>
<evidence type="ECO:0000256" key="5">
    <source>
        <dbReference type="ARBA" id="ARBA00022723"/>
    </source>
</evidence>
<dbReference type="PROSITE" id="PS50879">
    <property type="entry name" value="RNASE_H_1"/>
    <property type="match status" value="1"/>
</dbReference>
<dbReference type="InterPro" id="IPR012337">
    <property type="entry name" value="RNaseH-like_sf"/>
</dbReference>
<protein>
    <recommendedName>
        <fullName evidence="3">ribonuclease H</fullName>
        <ecNumber evidence="3">3.1.26.4</ecNumber>
    </recommendedName>
</protein>
<evidence type="ECO:0000256" key="3">
    <source>
        <dbReference type="ARBA" id="ARBA00012180"/>
    </source>
</evidence>
<dbReference type="InterPro" id="IPR036397">
    <property type="entry name" value="RNaseH_sf"/>
</dbReference>
<accession>A0AAI8YJ31</accession>
<comment type="catalytic activity">
    <reaction evidence="1">
        <text>Endonucleolytic cleavage to 5'-phosphomonoester.</text>
        <dbReference type="EC" id="3.1.26.4"/>
    </reaction>
</comment>
<gene>
    <name evidence="9" type="ORF">KHLLAP_LOCUS7189</name>
</gene>
<dbReference type="SUPFAM" id="SSF53098">
    <property type="entry name" value="Ribonuclease H-like"/>
    <property type="match status" value="1"/>
</dbReference>
<comment type="similarity">
    <text evidence="2">Belongs to the RNase H family.</text>
</comment>
<keyword evidence="6" id="KW-0255">Endonuclease</keyword>
<dbReference type="GO" id="GO:0004523">
    <property type="term" value="F:RNA-DNA hybrid ribonuclease activity"/>
    <property type="evidence" value="ECO:0007669"/>
    <property type="project" value="UniProtKB-EC"/>
</dbReference>
<sequence>MARRFSPAELVGRALDADETIEVGLGPWTQCLVDGSGFNAFNHIMVAIDGACRNNGRADARASLGVYFGKDNSRWNKSEILPAREATSQRAELCAALRALHLVDSYVARERNRSVTDGRTLEKLVIKSDSDYLVQAMTEWIFTWSENDYRDASGSPVQNADLFRRILTLVGKLDQERKLKVLFWKVPRDENMDADRLANAALDTAAASTWDYLAPDDRESEEYDSKRVWRWHMRMAHVKLRTLRMAIRSGTGIDVTEEQVQREIDKGASCPTCVRMGNGPDGIDFD</sequence>
<keyword evidence="7" id="KW-0378">Hydrolase</keyword>
<dbReference type="EMBL" id="CAUWAG010000010">
    <property type="protein sequence ID" value="CAJ2506721.1"/>
    <property type="molecule type" value="Genomic_DNA"/>
</dbReference>
<keyword evidence="5" id="KW-0479">Metal-binding</keyword>
<reference evidence="9" key="1">
    <citation type="submission" date="2023-10" db="EMBL/GenBank/DDBJ databases">
        <authorList>
            <person name="Hackl T."/>
        </authorList>
    </citation>
    <scope>NUCLEOTIDE SEQUENCE</scope>
</reference>
<comment type="caution">
    <text evidence="9">The sequence shown here is derived from an EMBL/GenBank/DDBJ whole genome shotgun (WGS) entry which is preliminary data.</text>
</comment>
<dbReference type="InterPro" id="IPR050092">
    <property type="entry name" value="RNase_H"/>
</dbReference>
<evidence type="ECO:0000256" key="2">
    <source>
        <dbReference type="ARBA" id="ARBA00005300"/>
    </source>
</evidence>
<dbReference type="InterPro" id="IPR002156">
    <property type="entry name" value="RNaseH_domain"/>
</dbReference>
<evidence type="ECO:0000256" key="1">
    <source>
        <dbReference type="ARBA" id="ARBA00000077"/>
    </source>
</evidence>
<evidence type="ECO:0000256" key="4">
    <source>
        <dbReference type="ARBA" id="ARBA00022722"/>
    </source>
</evidence>
<dbReference type="GO" id="GO:0046872">
    <property type="term" value="F:metal ion binding"/>
    <property type="evidence" value="ECO:0007669"/>
    <property type="project" value="UniProtKB-KW"/>
</dbReference>
<evidence type="ECO:0000313" key="9">
    <source>
        <dbReference type="EMBL" id="CAJ2506721.1"/>
    </source>
</evidence>
<dbReference type="Pfam" id="PF00075">
    <property type="entry name" value="RNase_H"/>
    <property type="match status" value="1"/>
</dbReference>
<keyword evidence="4" id="KW-0540">Nuclease</keyword>
<dbReference type="PANTHER" id="PTHR10642:SF26">
    <property type="entry name" value="RIBONUCLEASE H1"/>
    <property type="match status" value="1"/>
</dbReference>
<feature type="domain" description="RNase H type-1" evidence="8">
    <location>
        <begin position="40"/>
        <end position="203"/>
    </location>
</feature>
<keyword evidence="10" id="KW-1185">Reference proteome</keyword>
<dbReference type="PANTHER" id="PTHR10642">
    <property type="entry name" value="RIBONUCLEASE H1"/>
    <property type="match status" value="1"/>
</dbReference>
<evidence type="ECO:0000313" key="10">
    <source>
        <dbReference type="Proteomes" id="UP001295740"/>
    </source>
</evidence>
<dbReference type="Gene3D" id="3.30.420.10">
    <property type="entry name" value="Ribonuclease H-like superfamily/Ribonuclease H"/>
    <property type="match status" value="1"/>
</dbReference>
<name>A0AAI8YJ31_9PEZI</name>
<evidence type="ECO:0000256" key="7">
    <source>
        <dbReference type="ARBA" id="ARBA00022801"/>
    </source>
</evidence>
<dbReference type="GO" id="GO:0043137">
    <property type="term" value="P:DNA replication, removal of RNA primer"/>
    <property type="evidence" value="ECO:0007669"/>
    <property type="project" value="TreeGrafter"/>
</dbReference>
<evidence type="ECO:0000256" key="6">
    <source>
        <dbReference type="ARBA" id="ARBA00022759"/>
    </source>
</evidence>
<dbReference type="AlphaFoldDB" id="A0AAI8YJ31"/>